<dbReference type="InterPro" id="IPR002110">
    <property type="entry name" value="Ankyrin_rpt"/>
</dbReference>
<feature type="repeat" description="ANK" evidence="3">
    <location>
        <begin position="212"/>
        <end position="244"/>
    </location>
</feature>
<keyword evidence="6" id="KW-1185">Reference proteome</keyword>
<protein>
    <submittedName>
        <fullName evidence="5">Uncharacterized protein</fullName>
    </submittedName>
</protein>
<dbReference type="InterPro" id="IPR051637">
    <property type="entry name" value="Ank_repeat_dom-contain_49"/>
</dbReference>
<dbReference type="Pfam" id="PF12796">
    <property type="entry name" value="Ank_2"/>
    <property type="match status" value="1"/>
</dbReference>
<keyword evidence="2 3" id="KW-0040">ANK repeat</keyword>
<accession>A0A7I8JQS1</accession>
<dbReference type="PROSITE" id="PS50297">
    <property type="entry name" value="ANK_REP_REGION"/>
    <property type="match status" value="3"/>
</dbReference>
<feature type="compositionally biased region" description="Acidic residues" evidence="4">
    <location>
        <begin position="84"/>
        <end position="103"/>
    </location>
</feature>
<evidence type="ECO:0000256" key="4">
    <source>
        <dbReference type="SAM" id="MobiDB-lite"/>
    </source>
</evidence>
<dbReference type="PRINTS" id="PR01415">
    <property type="entry name" value="ANKYRIN"/>
</dbReference>
<sequence length="344" mass="37845">MALSPAAGWPAAAAGPARSSCSPHEFRRLVALASSKAASDASSSVFRLPGLTLSPSRRSLAGASLRSWLIRAYPSGGFWEEPDDGYGSEFEEMNGEEDEDEEQGDKAAGEVARVNSEKAAYASTDYASEYERLRHGPFIFLLFGIPFYHPTYVDLLLNPEEKAILEQNKFPDLSIISCNKWRPFHTRALSGQIPFMGVLLQNGLDIDAIDKDGLTTLHRAVIGKKEAVISHLLRRGANPHVRDRDGATPLHHAVQVGAMQTVKLLIKYKVDVNVADNEGWTPLHLAIQGRSRDIAKVLLVNGADKNRRNKDGKTPLDLSLCYGKDFKSYELAKLLKLVPANREL</sequence>
<feature type="region of interest" description="Disordered" evidence="4">
    <location>
        <begin position="1"/>
        <end position="21"/>
    </location>
</feature>
<evidence type="ECO:0000313" key="5">
    <source>
        <dbReference type="EMBL" id="CAA2633397.1"/>
    </source>
</evidence>
<keyword evidence="1" id="KW-0677">Repeat</keyword>
<dbReference type="SUPFAM" id="SSF48403">
    <property type="entry name" value="Ankyrin repeat"/>
    <property type="match status" value="1"/>
</dbReference>
<dbReference type="SMART" id="SM00248">
    <property type="entry name" value="ANK"/>
    <property type="match status" value="5"/>
</dbReference>
<dbReference type="PANTHER" id="PTHR24180:SF45">
    <property type="entry name" value="POLY [ADP-RIBOSE] POLYMERASE TANKYRASE"/>
    <property type="match status" value="1"/>
</dbReference>
<evidence type="ECO:0000256" key="1">
    <source>
        <dbReference type="ARBA" id="ARBA00022737"/>
    </source>
</evidence>
<evidence type="ECO:0000313" key="6">
    <source>
        <dbReference type="Proteomes" id="UP001189122"/>
    </source>
</evidence>
<dbReference type="PROSITE" id="PS50088">
    <property type="entry name" value="ANK_REPEAT"/>
    <property type="match status" value="4"/>
</dbReference>
<organism evidence="5">
    <name type="scientific">Spirodela intermedia</name>
    <name type="common">Intermediate duckweed</name>
    <dbReference type="NCBI Taxonomy" id="51605"/>
    <lineage>
        <taxon>Eukaryota</taxon>
        <taxon>Viridiplantae</taxon>
        <taxon>Streptophyta</taxon>
        <taxon>Embryophyta</taxon>
        <taxon>Tracheophyta</taxon>
        <taxon>Spermatophyta</taxon>
        <taxon>Magnoliopsida</taxon>
        <taxon>Liliopsida</taxon>
        <taxon>Araceae</taxon>
        <taxon>Lemnoideae</taxon>
        <taxon>Spirodela</taxon>
    </lineage>
</organism>
<name>A0A7I8JQS1_SPIIN</name>
<dbReference type="InterPro" id="IPR036770">
    <property type="entry name" value="Ankyrin_rpt-contain_sf"/>
</dbReference>
<feature type="repeat" description="ANK" evidence="3">
    <location>
        <begin position="278"/>
        <end position="310"/>
    </location>
</feature>
<proteinExistence type="predicted"/>
<dbReference type="PANTHER" id="PTHR24180">
    <property type="entry name" value="CYCLIN-DEPENDENT KINASE INHIBITOR 2C-RELATED"/>
    <property type="match status" value="1"/>
</dbReference>
<gene>
    <name evidence="5" type="ORF">SI7747_16018919</name>
</gene>
<reference evidence="5 6" key="1">
    <citation type="submission" date="2019-12" db="EMBL/GenBank/DDBJ databases">
        <authorList>
            <person name="Scholz U."/>
            <person name="Mascher M."/>
            <person name="Fiebig A."/>
        </authorList>
    </citation>
    <scope>NUCLEOTIDE SEQUENCE</scope>
</reference>
<feature type="repeat" description="ANK" evidence="3">
    <location>
        <begin position="179"/>
        <end position="211"/>
    </location>
</feature>
<dbReference type="Gene3D" id="1.25.40.20">
    <property type="entry name" value="Ankyrin repeat-containing domain"/>
    <property type="match status" value="2"/>
</dbReference>
<evidence type="ECO:0000256" key="3">
    <source>
        <dbReference type="PROSITE-ProRule" id="PRU00023"/>
    </source>
</evidence>
<dbReference type="EMBL" id="LR743603">
    <property type="protein sequence ID" value="CAA2633397.1"/>
    <property type="molecule type" value="Genomic_DNA"/>
</dbReference>
<evidence type="ECO:0000256" key="2">
    <source>
        <dbReference type="ARBA" id="ARBA00023043"/>
    </source>
</evidence>
<dbReference type="AlphaFoldDB" id="A0A7I8JQS1"/>
<feature type="repeat" description="ANK" evidence="3">
    <location>
        <begin position="245"/>
        <end position="277"/>
    </location>
</feature>
<dbReference type="Proteomes" id="UP001189122">
    <property type="component" value="Unassembled WGS sequence"/>
</dbReference>
<dbReference type="EMBL" id="CACRZD030000016">
    <property type="protein sequence ID" value="CAA6672508.1"/>
    <property type="molecule type" value="Genomic_DNA"/>
</dbReference>
<feature type="region of interest" description="Disordered" evidence="4">
    <location>
        <begin position="84"/>
        <end position="106"/>
    </location>
</feature>